<dbReference type="AlphaFoldDB" id="A0AAF1AR10"/>
<keyword evidence="4" id="KW-1185">Reference proteome</keyword>
<reference evidence="3" key="2">
    <citation type="submission" date="2022-03" db="EMBL/GenBank/DDBJ databases">
        <title>Draft title - Genomic analysis of global carrot germplasm unveils the trajectory of domestication and the origin of high carotenoid orange carrot.</title>
        <authorList>
            <person name="Iorizzo M."/>
            <person name="Ellison S."/>
            <person name="Senalik D."/>
            <person name="Macko-Podgorni A."/>
            <person name="Grzebelus D."/>
            <person name="Bostan H."/>
            <person name="Rolling W."/>
            <person name="Curaba J."/>
            <person name="Simon P."/>
        </authorList>
    </citation>
    <scope>NUCLEOTIDE SEQUENCE</scope>
    <source>
        <tissue evidence="3">Leaf</tissue>
    </source>
</reference>
<dbReference type="PANTHER" id="PTHR31342">
    <property type="entry name" value="PROTEIN CHUP1, CHLOROPLASTIC"/>
    <property type="match status" value="1"/>
</dbReference>
<keyword evidence="1" id="KW-0175">Coiled coil</keyword>
<feature type="region of interest" description="Disordered" evidence="2">
    <location>
        <begin position="1"/>
        <end position="58"/>
    </location>
</feature>
<proteinExistence type="predicted"/>
<reference evidence="3" key="1">
    <citation type="journal article" date="2016" name="Nat. Genet.">
        <title>A high-quality carrot genome assembly provides new insights into carotenoid accumulation and asterid genome evolution.</title>
        <authorList>
            <person name="Iorizzo M."/>
            <person name="Ellison S."/>
            <person name="Senalik D."/>
            <person name="Zeng P."/>
            <person name="Satapoomin P."/>
            <person name="Huang J."/>
            <person name="Bowman M."/>
            <person name="Iovene M."/>
            <person name="Sanseverino W."/>
            <person name="Cavagnaro P."/>
            <person name="Yildiz M."/>
            <person name="Macko-Podgorni A."/>
            <person name="Moranska E."/>
            <person name="Grzebelus E."/>
            <person name="Grzebelus D."/>
            <person name="Ashrafi H."/>
            <person name="Zheng Z."/>
            <person name="Cheng S."/>
            <person name="Spooner D."/>
            <person name="Van Deynze A."/>
            <person name="Simon P."/>
        </authorList>
    </citation>
    <scope>NUCLEOTIDE SEQUENCE</scope>
    <source>
        <tissue evidence="3">Leaf</tissue>
    </source>
</reference>
<organism evidence="3 4">
    <name type="scientific">Daucus carota subsp. sativus</name>
    <name type="common">Carrot</name>
    <dbReference type="NCBI Taxonomy" id="79200"/>
    <lineage>
        <taxon>Eukaryota</taxon>
        <taxon>Viridiplantae</taxon>
        <taxon>Streptophyta</taxon>
        <taxon>Embryophyta</taxon>
        <taxon>Tracheophyta</taxon>
        <taxon>Spermatophyta</taxon>
        <taxon>Magnoliopsida</taxon>
        <taxon>eudicotyledons</taxon>
        <taxon>Gunneridae</taxon>
        <taxon>Pentapetalae</taxon>
        <taxon>asterids</taxon>
        <taxon>campanulids</taxon>
        <taxon>Apiales</taxon>
        <taxon>Apiaceae</taxon>
        <taxon>Apioideae</taxon>
        <taxon>Scandiceae</taxon>
        <taxon>Daucinae</taxon>
        <taxon>Daucus</taxon>
        <taxon>Daucus sect. Daucus</taxon>
    </lineage>
</organism>
<feature type="region of interest" description="Disordered" evidence="2">
    <location>
        <begin position="308"/>
        <end position="327"/>
    </location>
</feature>
<name>A0AAF1AR10_DAUCS</name>
<evidence type="ECO:0000313" key="3">
    <source>
        <dbReference type="EMBL" id="WOG89762.1"/>
    </source>
</evidence>
<evidence type="ECO:0000313" key="4">
    <source>
        <dbReference type="Proteomes" id="UP000077755"/>
    </source>
</evidence>
<accession>A0AAF1AR10</accession>
<dbReference type="Proteomes" id="UP000077755">
    <property type="component" value="Chromosome 2"/>
</dbReference>
<evidence type="ECO:0008006" key="5">
    <source>
        <dbReference type="Google" id="ProtNLM"/>
    </source>
</evidence>
<sequence length="569" mass="64385">MVTGKLMGLERSSVNPKPFPPRKQPSNCQTSAKLPKGPNSRSFGVYFPRGSAQVQPRPPEVPELLHLLDEMRQRESVLKTEVLELKKFKESSSVVSVLEKRIVEKVNELKRSETMVACLGDENERLRQEVEMLHCKLFEQSRDSGERIKALEGRVLELSRMTKVETRKKNQEGSKLQRFQGLIDVSCKSNVKTNVNILEKFDYLEQSICKEKEIIESEIILPNCSGDSVEFAMSVESRMPRIPRPPPRPSVPCSDSSGCVLTLVSAQPILKVAPQPPPPPPKGLMTGEGKVRRVPEVVEFYHSLMRRDSRRDTGGGGATDGMPGTTNARNMIGEIENRSAYLLAIKSDVETQGEFIRFLIKEVEDAKFTDIQDAVAFVKWLDDELSYLVDERAVLKHFQWPEKKADTLREAVFGYCDVKKLVSEASSFRDDPQLSFIPSLKKMQVLFEKLENGAYNLSRTRELAGQRYEGFHIPIDWMLVSGFTSQIKLASVKLAMNYMKRVLAELEMVDGGSEEEELIVGGVRFAFRVHQFAGGFDAETMRAFQHLRDKARLCRIQCQNQQDCRSTAC</sequence>
<dbReference type="InterPro" id="IPR040265">
    <property type="entry name" value="CHUP1/IPGA1-like"/>
</dbReference>
<dbReference type="GO" id="GO:0055028">
    <property type="term" value="C:cortical microtubule"/>
    <property type="evidence" value="ECO:0007669"/>
    <property type="project" value="TreeGrafter"/>
</dbReference>
<gene>
    <name evidence="3" type="ORF">DCAR_0209001</name>
</gene>
<dbReference type="EMBL" id="CP093344">
    <property type="protein sequence ID" value="WOG89762.1"/>
    <property type="molecule type" value="Genomic_DNA"/>
</dbReference>
<dbReference type="PANTHER" id="PTHR31342:SF18">
    <property type="entry name" value="OS01G0651932 PROTEIN"/>
    <property type="match status" value="1"/>
</dbReference>
<evidence type="ECO:0000256" key="1">
    <source>
        <dbReference type="ARBA" id="ARBA00023054"/>
    </source>
</evidence>
<dbReference type="GO" id="GO:0072699">
    <property type="term" value="P:protein localization to cortical microtubule cytoskeleton"/>
    <property type="evidence" value="ECO:0007669"/>
    <property type="project" value="TreeGrafter"/>
</dbReference>
<dbReference type="KEGG" id="dcr:108206897"/>
<evidence type="ECO:0000256" key="2">
    <source>
        <dbReference type="SAM" id="MobiDB-lite"/>
    </source>
</evidence>
<protein>
    <recommendedName>
        <fullName evidence="5">Protein CHUP1, chloroplastic</fullName>
    </recommendedName>
</protein>